<dbReference type="AlphaFoldDB" id="A0A8S9SS40"/>
<dbReference type="EMBL" id="QGKX02000004">
    <property type="protein sequence ID" value="KAF3602875.1"/>
    <property type="molecule type" value="Genomic_DNA"/>
</dbReference>
<dbReference type="Gene3D" id="3.60.40.10">
    <property type="entry name" value="PPM-type phosphatase domain"/>
    <property type="match status" value="1"/>
</dbReference>
<accession>A0A8S9SS40</accession>
<name>A0A8S9SS40_BRACR</name>
<proteinExistence type="predicted"/>
<evidence type="ECO:0000313" key="2">
    <source>
        <dbReference type="Proteomes" id="UP000712600"/>
    </source>
</evidence>
<organism evidence="1 2">
    <name type="scientific">Brassica cretica</name>
    <name type="common">Mustard</name>
    <dbReference type="NCBI Taxonomy" id="69181"/>
    <lineage>
        <taxon>Eukaryota</taxon>
        <taxon>Viridiplantae</taxon>
        <taxon>Streptophyta</taxon>
        <taxon>Embryophyta</taxon>
        <taxon>Tracheophyta</taxon>
        <taxon>Spermatophyta</taxon>
        <taxon>Magnoliopsida</taxon>
        <taxon>eudicotyledons</taxon>
        <taxon>Gunneridae</taxon>
        <taxon>Pentapetalae</taxon>
        <taxon>rosids</taxon>
        <taxon>malvids</taxon>
        <taxon>Brassicales</taxon>
        <taxon>Brassicaceae</taxon>
        <taxon>Brassiceae</taxon>
        <taxon>Brassica</taxon>
    </lineage>
</organism>
<protein>
    <submittedName>
        <fullName evidence="1">Uncharacterized protein</fullName>
    </submittedName>
</protein>
<gene>
    <name evidence="1" type="ORF">F2Q69_00038138</name>
</gene>
<reference evidence="1" key="1">
    <citation type="submission" date="2019-12" db="EMBL/GenBank/DDBJ databases">
        <title>Genome sequencing and annotation of Brassica cretica.</title>
        <authorList>
            <person name="Studholme D.J."/>
            <person name="Sarris P."/>
        </authorList>
    </citation>
    <scope>NUCLEOTIDE SEQUENCE</scope>
    <source>
        <strain evidence="1">PFS-109/04</strain>
        <tissue evidence="1">Leaf</tissue>
    </source>
</reference>
<comment type="caution">
    <text evidence="1">The sequence shown here is derived from an EMBL/GenBank/DDBJ whole genome shotgun (WGS) entry which is preliminary data.</text>
</comment>
<sequence length="67" mass="7437">MLISLKPGNLGLYMQTNTRKLQAVQLTENHTVHNEIEEARLLSEHLDDPKIVIGKENLKVTCALGVG</sequence>
<dbReference type="Proteomes" id="UP000712600">
    <property type="component" value="Unassembled WGS sequence"/>
</dbReference>
<dbReference type="InterPro" id="IPR036457">
    <property type="entry name" value="PPM-type-like_dom_sf"/>
</dbReference>
<evidence type="ECO:0000313" key="1">
    <source>
        <dbReference type="EMBL" id="KAF3602875.1"/>
    </source>
</evidence>